<protein>
    <submittedName>
        <fullName evidence="1">Uncharacterized protein</fullName>
    </submittedName>
</protein>
<evidence type="ECO:0000313" key="2">
    <source>
        <dbReference type="Proteomes" id="UP000017981"/>
    </source>
</evidence>
<evidence type="ECO:0000313" key="1">
    <source>
        <dbReference type="EMBL" id="CCQ55789.1"/>
    </source>
</evidence>
<name>T2IS66_CROWT</name>
<proteinExistence type="predicted"/>
<organism evidence="1 2">
    <name type="scientific">Crocosphaera watsonii WH 0005</name>
    <dbReference type="NCBI Taxonomy" id="423472"/>
    <lineage>
        <taxon>Bacteria</taxon>
        <taxon>Bacillati</taxon>
        <taxon>Cyanobacteriota</taxon>
        <taxon>Cyanophyceae</taxon>
        <taxon>Oscillatoriophycideae</taxon>
        <taxon>Chroococcales</taxon>
        <taxon>Aphanothecaceae</taxon>
        <taxon>Crocosphaera</taxon>
    </lineage>
</organism>
<comment type="caution">
    <text evidence="1">The sequence shown here is derived from an EMBL/GenBank/DDBJ whole genome shotgun (WGS) entry which is preliminary data.</text>
</comment>
<gene>
    <name evidence="1" type="ORF">CWATWH0005_5427</name>
</gene>
<dbReference type="AlphaFoldDB" id="T2IS66"/>
<dbReference type="EMBL" id="CAQL01000484">
    <property type="protein sequence ID" value="CCQ55789.1"/>
    <property type="molecule type" value="Genomic_DNA"/>
</dbReference>
<accession>T2IS66</accession>
<sequence length="40" mass="4340">MNNLSFTNVTLSCLPSNQFQDKAKTGLNSHSINALRGFIG</sequence>
<reference evidence="1 2" key="1">
    <citation type="submission" date="2013-01" db="EMBL/GenBank/DDBJ databases">
        <authorList>
            <person name="Bench S."/>
        </authorList>
    </citation>
    <scope>NUCLEOTIDE SEQUENCE [LARGE SCALE GENOMIC DNA]</scope>
    <source>
        <strain evidence="1 2">WH 0005</strain>
    </source>
</reference>
<reference evidence="1 2" key="2">
    <citation type="submission" date="2013-09" db="EMBL/GenBank/DDBJ databases">
        <title>Whole genome comparison of six Crocosphaera watsonii strains with differing phenotypes.</title>
        <authorList>
            <person name="Bench S.R."/>
            <person name="Heller P."/>
            <person name="Frank I."/>
            <person name="Arciniega M."/>
            <person name="Shilova I.N."/>
            <person name="Zehr J.P."/>
        </authorList>
    </citation>
    <scope>NUCLEOTIDE SEQUENCE [LARGE SCALE GENOMIC DNA]</scope>
    <source>
        <strain evidence="1 2">WH 0005</strain>
    </source>
</reference>
<dbReference type="Proteomes" id="UP000017981">
    <property type="component" value="Unassembled WGS sequence"/>
</dbReference>